<keyword evidence="3" id="KW-1185">Reference proteome</keyword>
<dbReference type="InterPro" id="IPR000595">
    <property type="entry name" value="cNMP-bd_dom"/>
</dbReference>
<evidence type="ECO:0000259" key="1">
    <source>
        <dbReference type="PROSITE" id="PS50042"/>
    </source>
</evidence>
<dbReference type="EMBL" id="JADGIZ020000055">
    <property type="protein sequence ID" value="KAL2912918.1"/>
    <property type="molecule type" value="Genomic_DNA"/>
</dbReference>
<name>A0ABR4N0C1_9FUNG</name>
<dbReference type="PANTHER" id="PTHR23011">
    <property type="entry name" value="CYCLIC NUCLEOTIDE-BINDING DOMAIN CONTAINING PROTEIN"/>
    <property type="match status" value="1"/>
</dbReference>
<organism evidence="2 3">
    <name type="scientific">Polyrhizophydium stewartii</name>
    <dbReference type="NCBI Taxonomy" id="2732419"/>
    <lineage>
        <taxon>Eukaryota</taxon>
        <taxon>Fungi</taxon>
        <taxon>Fungi incertae sedis</taxon>
        <taxon>Chytridiomycota</taxon>
        <taxon>Chytridiomycota incertae sedis</taxon>
        <taxon>Chytridiomycetes</taxon>
        <taxon>Rhizophydiales</taxon>
        <taxon>Rhizophydiales incertae sedis</taxon>
        <taxon>Polyrhizophydium</taxon>
    </lineage>
</organism>
<reference evidence="2 3" key="1">
    <citation type="submission" date="2023-09" db="EMBL/GenBank/DDBJ databases">
        <title>Pangenome analysis of Batrachochytrium dendrobatidis and related Chytrids.</title>
        <authorList>
            <person name="Yacoub M.N."/>
            <person name="Stajich J.E."/>
            <person name="James T.Y."/>
        </authorList>
    </citation>
    <scope>NUCLEOTIDE SEQUENCE [LARGE SCALE GENOMIC DNA]</scope>
    <source>
        <strain evidence="2 3">JEL0888</strain>
    </source>
</reference>
<dbReference type="InterPro" id="IPR018490">
    <property type="entry name" value="cNMP-bd_dom_sf"/>
</dbReference>
<accession>A0ABR4N0C1</accession>
<sequence>MRSQKKSGSFRRKVLTANASEAASAIEAVSDSSRGEGKDLVLPSQQEHRRASNAPAAVTQAGHQDVQYLHSAPRLWRIAFKTLLIRSQLVAQFQAAISTVESILSTSQKHVDPEPDKEDVSFSEKVKALIRTRGASKTSTSITAMEVLLTSRLTSFRRFSLPQRLKFCELLQIECHPPGKIIILEGHVSTSFYFVLTGKVEIFKGCGDEKILINMLGKGSSFGDRTMSVLNDKRTATVATVETTEILQIDKRDFMSIAESGSSKELAARAEQLRQLPDFASATKEFLESMLTYSQFVTIESQQTLSTQDTRVLQMFWVLSGSCRCVRTVPFLRRHAAQLDGQQVVPYSTDLPIEPGDEVFSENLNICELSIGDHFPGLRLPSRCQLVRSPRGNVISLDRKECIRAWAEDPNNVSPVTVLTNTKVDIMIISQSEFLEMAPLDVLVVMFAQRTALDVPVRSLQMAYLQKRQWEHYKKKVTGEVLGRRKK</sequence>
<dbReference type="PANTHER" id="PTHR23011:SF28">
    <property type="entry name" value="CYCLIC NUCLEOTIDE-BINDING DOMAIN CONTAINING PROTEIN"/>
    <property type="match status" value="1"/>
</dbReference>
<gene>
    <name evidence="2" type="ORF">HK105_207589</name>
</gene>
<dbReference type="PROSITE" id="PS50042">
    <property type="entry name" value="CNMP_BINDING_3"/>
    <property type="match status" value="1"/>
</dbReference>
<dbReference type="CDD" id="cd00038">
    <property type="entry name" value="CAP_ED"/>
    <property type="match status" value="1"/>
</dbReference>
<dbReference type="Gene3D" id="2.60.120.10">
    <property type="entry name" value="Jelly Rolls"/>
    <property type="match status" value="2"/>
</dbReference>
<proteinExistence type="predicted"/>
<evidence type="ECO:0000313" key="2">
    <source>
        <dbReference type="EMBL" id="KAL2912918.1"/>
    </source>
</evidence>
<dbReference type="SMART" id="SM00100">
    <property type="entry name" value="cNMP"/>
    <property type="match status" value="1"/>
</dbReference>
<dbReference type="InterPro" id="IPR014710">
    <property type="entry name" value="RmlC-like_jellyroll"/>
</dbReference>
<dbReference type="Pfam" id="PF00027">
    <property type="entry name" value="cNMP_binding"/>
    <property type="match status" value="1"/>
</dbReference>
<comment type="caution">
    <text evidence="2">The sequence shown here is derived from an EMBL/GenBank/DDBJ whole genome shotgun (WGS) entry which is preliminary data.</text>
</comment>
<protein>
    <recommendedName>
        <fullName evidence="1">Cyclic nucleotide-binding domain-containing protein</fullName>
    </recommendedName>
</protein>
<dbReference type="SUPFAM" id="SSF51206">
    <property type="entry name" value="cAMP-binding domain-like"/>
    <property type="match status" value="2"/>
</dbReference>
<dbReference type="Proteomes" id="UP001527925">
    <property type="component" value="Unassembled WGS sequence"/>
</dbReference>
<feature type="domain" description="Cyclic nucleotide-binding" evidence="1">
    <location>
        <begin position="155"/>
        <end position="257"/>
    </location>
</feature>
<evidence type="ECO:0000313" key="3">
    <source>
        <dbReference type="Proteomes" id="UP001527925"/>
    </source>
</evidence>